<dbReference type="AlphaFoldDB" id="A0A212U986"/>
<gene>
    <name evidence="4" type="ORF">SAMN06265337_2502</name>
</gene>
<evidence type="ECO:0000256" key="1">
    <source>
        <dbReference type="SAM" id="Phobius"/>
    </source>
</evidence>
<feature type="signal peptide" evidence="2">
    <location>
        <begin position="1"/>
        <end position="28"/>
    </location>
</feature>
<feature type="transmembrane region" description="Helical" evidence="1">
    <location>
        <begin position="163"/>
        <end position="184"/>
    </location>
</feature>
<name>A0A212U986_9BACT</name>
<dbReference type="Proteomes" id="UP000198131">
    <property type="component" value="Unassembled WGS sequence"/>
</dbReference>
<feature type="transmembrane region" description="Helical" evidence="1">
    <location>
        <begin position="86"/>
        <end position="106"/>
    </location>
</feature>
<dbReference type="EMBL" id="FYEW01000002">
    <property type="protein sequence ID" value="SNC74700.1"/>
    <property type="molecule type" value="Genomic_DNA"/>
</dbReference>
<evidence type="ECO:0000259" key="3">
    <source>
        <dbReference type="Pfam" id="PF18935"/>
    </source>
</evidence>
<reference evidence="5" key="1">
    <citation type="submission" date="2017-06" db="EMBL/GenBank/DDBJ databases">
        <authorList>
            <person name="Varghese N."/>
            <person name="Submissions S."/>
        </authorList>
    </citation>
    <scope>NUCLEOTIDE SEQUENCE [LARGE SCALE GENOMIC DNA]</scope>
    <source>
        <strain evidence="5">DSM 11116</strain>
    </source>
</reference>
<keyword evidence="1" id="KW-1133">Transmembrane helix</keyword>
<evidence type="ECO:0000256" key="2">
    <source>
        <dbReference type="SAM" id="SignalP"/>
    </source>
</evidence>
<sequence>MHLKAKSPVLLVWLVTFMLILNSLTAHAQTVTAGPDSARVATKTAAVNDSLRRTEKLLGWRVTRPQKAALLALVLPGSGQIYNHQYWKLPLVYGGLGGVGYGLFFYQSRYKEYVKGKNDFVDAQNAGSPITVDQLSGSEVKKERSIANVQRGIIFYRRNRDTFIAYTALVYGVTILDALVAAHLRDFDISEDLSMRMDPVLLPSSLRQPATGLAVTFTLK</sequence>
<evidence type="ECO:0000313" key="5">
    <source>
        <dbReference type="Proteomes" id="UP000198131"/>
    </source>
</evidence>
<protein>
    <recommendedName>
        <fullName evidence="3">DUF5683 domain-containing protein</fullName>
    </recommendedName>
</protein>
<dbReference type="RefSeq" id="WP_088843858.1">
    <property type="nucleotide sequence ID" value="NZ_FYEW01000002.1"/>
</dbReference>
<keyword evidence="2" id="KW-0732">Signal</keyword>
<keyword evidence="5" id="KW-1185">Reference proteome</keyword>
<feature type="domain" description="DUF5683" evidence="3">
    <location>
        <begin position="63"/>
        <end position="218"/>
    </location>
</feature>
<evidence type="ECO:0000313" key="4">
    <source>
        <dbReference type="EMBL" id="SNC74700.1"/>
    </source>
</evidence>
<dbReference type="OrthoDB" id="9813910at2"/>
<dbReference type="InterPro" id="IPR043738">
    <property type="entry name" value="DUF5683"/>
</dbReference>
<organism evidence="4 5">
    <name type="scientific">Hymenobacter gelipurpurascens</name>
    <dbReference type="NCBI Taxonomy" id="89968"/>
    <lineage>
        <taxon>Bacteria</taxon>
        <taxon>Pseudomonadati</taxon>
        <taxon>Bacteroidota</taxon>
        <taxon>Cytophagia</taxon>
        <taxon>Cytophagales</taxon>
        <taxon>Hymenobacteraceae</taxon>
        <taxon>Hymenobacter</taxon>
    </lineage>
</organism>
<proteinExistence type="predicted"/>
<dbReference type="Pfam" id="PF18935">
    <property type="entry name" value="DUF5683"/>
    <property type="match status" value="1"/>
</dbReference>
<keyword evidence="1" id="KW-0812">Transmembrane</keyword>
<accession>A0A212U986</accession>
<keyword evidence="1" id="KW-0472">Membrane</keyword>
<feature type="chain" id="PRO_5012939649" description="DUF5683 domain-containing protein" evidence="2">
    <location>
        <begin position="29"/>
        <end position="220"/>
    </location>
</feature>